<name>A0A8J6CVU5_9ROSI</name>
<accession>A0A8J6CVU5</accession>
<evidence type="ECO:0000313" key="5">
    <source>
        <dbReference type="Proteomes" id="UP000701853"/>
    </source>
</evidence>
<feature type="compositionally biased region" description="Basic and acidic residues" evidence="3">
    <location>
        <begin position="346"/>
        <end position="356"/>
    </location>
</feature>
<dbReference type="OrthoDB" id="1927036at2759"/>
<feature type="region of interest" description="Disordered" evidence="3">
    <location>
        <begin position="253"/>
        <end position="277"/>
    </location>
</feature>
<proteinExistence type="inferred from homology"/>
<dbReference type="PANTHER" id="PTHR10460:SF10">
    <property type="entry name" value="PROTEIN ABIL3"/>
    <property type="match status" value="1"/>
</dbReference>
<evidence type="ECO:0000256" key="1">
    <source>
        <dbReference type="ARBA" id="ARBA00010020"/>
    </source>
</evidence>
<comment type="caution">
    <text evidence="4">The sequence shown here is derived from an EMBL/GenBank/DDBJ whole genome shotgun (WGS) entry which is preliminary data.</text>
</comment>
<evidence type="ECO:0000256" key="3">
    <source>
        <dbReference type="SAM" id="MobiDB-lite"/>
    </source>
</evidence>
<evidence type="ECO:0000313" key="4">
    <source>
        <dbReference type="EMBL" id="KAG8484220.1"/>
    </source>
</evidence>
<evidence type="ECO:0008006" key="6">
    <source>
        <dbReference type="Google" id="ProtNLM"/>
    </source>
</evidence>
<evidence type="ECO:0000256" key="2">
    <source>
        <dbReference type="ARBA" id="ARBA00025223"/>
    </source>
</evidence>
<dbReference type="Proteomes" id="UP000701853">
    <property type="component" value="Chromosome 9"/>
</dbReference>
<comment type="function">
    <text evidence="2">Involved in regulation of actin and microtubule organization. Part of a WAVE complex that activates the Arp2/3 complex.</text>
</comment>
<sequence>MVVGFAMAALQLTLHFKMGYGWFPKKGIEIVDMFNQAELRKIRPSFTPQQFRSDLNISDWLTIPKAAAMPPMSRETSSSDEVLMQQSCLFSESLKGLKNLRTQLYSAAEYFEVSYTNDDQKQTVVETLKDYAIKALVNTVDHLGSMTYKVNDLLDENLEQVSGTELRVSCIEQRLQICRDFIDREGLSQQSLVINMPKYHKRYILPGKLPFFVTPGETINGANRTKLKFVGCGLDDEDDWHQLRNAVRATIQETPTSSVSKTPMSFRKGHSPSLSPQPLQQYAIFSFMDTMREKQTVSLRRFPLSRSESISRPTTPNKSQPTTPNSASVMQRYPSEPRKSASMRLQSEKGSPKDIDQYPNKSKRLLKALLSRPKSKKDEMLYTYLNEY</sequence>
<dbReference type="AlphaFoldDB" id="A0A8J6CVU5"/>
<feature type="compositionally biased region" description="Polar residues" evidence="3">
    <location>
        <begin position="306"/>
        <end position="329"/>
    </location>
</feature>
<feature type="region of interest" description="Disordered" evidence="3">
    <location>
        <begin position="299"/>
        <end position="362"/>
    </location>
</feature>
<keyword evidence="5" id="KW-1185">Reference proteome</keyword>
<feature type="compositionally biased region" description="Polar residues" evidence="3">
    <location>
        <begin position="253"/>
        <end position="263"/>
    </location>
</feature>
<dbReference type="EMBL" id="JAHUZN010000009">
    <property type="protein sequence ID" value="KAG8484220.1"/>
    <property type="molecule type" value="Genomic_DNA"/>
</dbReference>
<comment type="similarity">
    <text evidence="1">Belongs to the ABI family.</text>
</comment>
<reference evidence="4 5" key="1">
    <citation type="journal article" date="2021" name="bioRxiv">
        <title>The Gossypium anomalum genome as a resource for cotton improvement and evolutionary analysis of hybrid incompatibility.</title>
        <authorList>
            <person name="Grover C.E."/>
            <person name="Yuan D."/>
            <person name="Arick M.A."/>
            <person name="Miller E.R."/>
            <person name="Hu G."/>
            <person name="Peterson D.G."/>
            <person name="Wendel J.F."/>
            <person name="Udall J.A."/>
        </authorList>
    </citation>
    <scope>NUCLEOTIDE SEQUENCE [LARGE SCALE GENOMIC DNA]</scope>
    <source>
        <strain evidence="4">JFW-Udall</strain>
        <tissue evidence="4">Leaf</tissue>
    </source>
</reference>
<dbReference type="InterPro" id="IPR028457">
    <property type="entry name" value="ABI"/>
</dbReference>
<protein>
    <recommendedName>
        <fullName evidence="6">Protein ABIL2</fullName>
    </recommendedName>
</protein>
<dbReference type="Gene3D" id="6.10.140.1620">
    <property type="match status" value="1"/>
</dbReference>
<dbReference type="PANTHER" id="PTHR10460">
    <property type="entry name" value="ABL INTERACTOR FAMILY MEMBER"/>
    <property type="match status" value="1"/>
</dbReference>
<gene>
    <name evidence="4" type="ORF">CXB51_022747</name>
</gene>
<organism evidence="4 5">
    <name type="scientific">Gossypium anomalum</name>
    <dbReference type="NCBI Taxonomy" id="47600"/>
    <lineage>
        <taxon>Eukaryota</taxon>
        <taxon>Viridiplantae</taxon>
        <taxon>Streptophyta</taxon>
        <taxon>Embryophyta</taxon>
        <taxon>Tracheophyta</taxon>
        <taxon>Spermatophyta</taxon>
        <taxon>Magnoliopsida</taxon>
        <taxon>eudicotyledons</taxon>
        <taxon>Gunneridae</taxon>
        <taxon>Pentapetalae</taxon>
        <taxon>rosids</taxon>
        <taxon>malvids</taxon>
        <taxon>Malvales</taxon>
        <taxon>Malvaceae</taxon>
        <taxon>Malvoideae</taxon>
        <taxon>Gossypium</taxon>
    </lineage>
</organism>